<dbReference type="GO" id="GO:0043113">
    <property type="term" value="P:receptor clustering"/>
    <property type="evidence" value="ECO:0007669"/>
    <property type="project" value="TreeGrafter"/>
</dbReference>
<dbReference type="InterPro" id="IPR001611">
    <property type="entry name" value="Leu-rich_rpt"/>
</dbReference>
<dbReference type="Gene3D" id="2.30.42.10">
    <property type="match status" value="1"/>
</dbReference>
<dbReference type="GO" id="GO:0098887">
    <property type="term" value="P:neurotransmitter receptor transport, endosome to postsynaptic membrane"/>
    <property type="evidence" value="ECO:0007669"/>
    <property type="project" value="TreeGrafter"/>
</dbReference>
<keyword evidence="2" id="KW-0677">Repeat</keyword>
<evidence type="ECO:0000313" key="6">
    <source>
        <dbReference type="Proteomes" id="UP000792457"/>
    </source>
</evidence>
<evidence type="ECO:0000259" key="4">
    <source>
        <dbReference type="PROSITE" id="PS50106"/>
    </source>
</evidence>
<dbReference type="PROSITE" id="PS51450">
    <property type="entry name" value="LRR"/>
    <property type="match status" value="3"/>
</dbReference>
<reference evidence="5" key="2">
    <citation type="submission" date="2017-10" db="EMBL/GenBank/DDBJ databases">
        <title>Ladona fulva Genome sequencing and assembly.</title>
        <authorList>
            <person name="Murali S."/>
            <person name="Richards S."/>
            <person name="Bandaranaike D."/>
            <person name="Bellair M."/>
            <person name="Blankenburg K."/>
            <person name="Chao H."/>
            <person name="Dinh H."/>
            <person name="Doddapaneni H."/>
            <person name="Dugan-Rocha S."/>
            <person name="Elkadiri S."/>
            <person name="Gnanaolivu R."/>
            <person name="Hernandez B."/>
            <person name="Skinner E."/>
            <person name="Javaid M."/>
            <person name="Lee S."/>
            <person name="Li M."/>
            <person name="Ming W."/>
            <person name="Munidasa M."/>
            <person name="Muniz J."/>
            <person name="Nguyen L."/>
            <person name="Hughes D."/>
            <person name="Osuji N."/>
            <person name="Pu L.-L."/>
            <person name="Puazo M."/>
            <person name="Qu C."/>
            <person name="Quiroz J."/>
            <person name="Raj R."/>
            <person name="Weissenberger G."/>
            <person name="Xin Y."/>
            <person name="Zou X."/>
            <person name="Han Y."/>
            <person name="Worley K."/>
            <person name="Muzny D."/>
            <person name="Gibbs R."/>
        </authorList>
    </citation>
    <scope>NUCLEOTIDE SEQUENCE</scope>
    <source>
        <strain evidence="5">Sampled in the wild</strain>
    </source>
</reference>
<feature type="region of interest" description="Disordered" evidence="3">
    <location>
        <begin position="644"/>
        <end position="664"/>
    </location>
</feature>
<dbReference type="PROSITE" id="PS50106">
    <property type="entry name" value="PDZ"/>
    <property type="match status" value="1"/>
</dbReference>
<accession>A0A8K0K9A0</accession>
<dbReference type="SMART" id="SM00228">
    <property type="entry name" value="PDZ"/>
    <property type="match status" value="1"/>
</dbReference>
<dbReference type="SUPFAM" id="SSF52058">
    <property type="entry name" value="L domain-like"/>
    <property type="match status" value="1"/>
</dbReference>
<evidence type="ECO:0000256" key="3">
    <source>
        <dbReference type="SAM" id="MobiDB-lite"/>
    </source>
</evidence>
<dbReference type="SMART" id="SM00364">
    <property type="entry name" value="LRR_BAC"/>
    <property type="match status" value="7"/>
</dbReference>
<proteinExistence type="predicted"/>
<evidence type="ECO:0000256" key="1">
    <source>
        <dbReference type="ARBA" id="ARBA00022614"/>
    </source>
</evidence>
<dbReference type="GO" id="GO:0098968">
    <property type="term" value="P:neurotransmitter receptor transport postsynaptic membrane to endosome"/>
    <property type="evidence" value="ECO:0007669"/>
    <property type="project" value="TreeGrafter"/>
</dbReference>
<dbReference type="InterPro" id="IPR032675">
    <property type="entry name" value="LRR_dom_sf"/>
</dbReference>
<organism evidence="5 6">
    <name type="scientific">Ladona fulva</name>
    <name type="common">Scarce chaser dragonfly</name>
    <name type="synonym">Libellula fulva</name>
    <dbReference type="NCBI Taxonomy" id="123851"/>
    <lineage>
        <taxon>Eukaryota</taxon>
        <taxon>Metazoa</taxon>
        <taxon>Ecdysozoa</taxon>
        <taxon>Arthropoda</taxon>
        <taxon>Hexapoda</taxon>
        <taxon>Insecta</taxon>
        <taxon>Pterygota</taxon>
        <taxon>Palaeoptera</taxon>
        <taxon>Odonata</taxon>
        <taxon>Epiprocta</taxon>
        <taxon>Anisoptera</taxon>
        <taxon>Libelluloidea</taxon>
        <taxon>Libellulidae</taxon>
        <taxon>Ladona</taxon>
    </lineage>
</organism>
<dbReference type="Proteomes" id="UP000792457">
    <property type="component" value="Unassembled WGS sequence"/>
</dbReference>
<feature type="region of interest" description="Disordered" evidence="3">
    <location>
        <begin position="561"/>
        <end position="606"/>
    </location>
</feature>
<dbReference type="InterPro" id="IPR050614">
    <property type="entry name" value="Synaptic_Scaffolding_LAP-MAGUK"/>
</dbReference>
<sequence>MPWKCFSCIKSDTEDIVKLDYRHYSLTDVPPEVFAFERTLEELYLDANRIKDLPRPLFHCHGLRHLGLSDNEVQNIPAAISSLVNLEHLDISKNGISDIPDNIKGCKLLKIVDASVNPLEKLPEGFMQLLALEELYLNDAYLEFLPANFGRLLKLRILELRENHLNTLPKSIARLVNLQRLDIGQNEFSDLDVPDTIGNLCSLMTLKLDDNQLAVLPDSIGRLSNLEELILSQNDFETLPSSIGLLRKLHIINVDENMLEDLPPEARIEEERIRRRHIRFAADSELDAGGRLLRAPTPYPKELRALARHARSLQRASQSANGPVSSTSPLVQGSYSSKSNEGESATPVVVDWISSGMQEIKIKEAKVTKSQTSPIIMTEVHDSGMNHNAQHPDQTPVKTENEIQQNQPQVVETIELNVDKVEDLRSPVLGKERCDDHILLESSIEVYDDKYAPDVKNKDGVVHHKEENAQKSVEQSGVASPELSSFSDKSSVLLKEVKEEQEESIRFSPNSPSVPSHPPPYHIAAAYSKKAAFFNSDVQSRSSVSSLPPINLLGGRLTPLSEMKDVTRPSSAASSKYDLPPTMKGLPVKDPNLTSSQNHEPENNDSKIMEIQDLNEPVRNSLNESNTIEEQISSYKANLSLQEKQLRTSIDSPSPKTDTTDSSMSTYQNICSVTSMEPPQPLESTSTPSKISTVNHVSREMYASSPATVQSSRITPEDFMQNLESAQIDHEGLTKHSMIEDDQSSGENSSSIFNSSPAECSFVSDVQGMEMVSPSKSGEFLSEKRHETPDLVKDSQKVGSSRIPVSRIKPVGRLANEEIREMSLGKPPNFTQDKPSAGTHLIAPTPQRANTILSSSFEGGKESASPVNDSYSGNNKLESIPVSPTRIPSVSGIPSPKTSPNWQQNSSPQYFTSKVPQPGFSLGKRSNSNLPLPANSRQEVSSPVHGVESGIPKGIQPTSPHSKIPQLSAQNNNIPSTSSGRIPVKALEPREKSPKNVVSPSKIPTLATTAWSDAPTGGDAVNKSRIPISPQSRTVKTWMFGLHKNALVFPVSIHKNPGLGFSIAGGAHQNASPDKQDTGIYITKIHPNGPASAALQPGDKILEVDGIDFTKLEHDQAVSILTQTGSIVHMMISRQQ</sequence>
<feature type="compositionally biased region" description="Low complexity" evidence="3">
    <location>
        <begin position="648"/>
        <end position="664"/>
    </location>
</feature>
<comment type="caution">
    <text evidence="5">The sequence shown here is derived from an EMBL/GenBank/DDBJ whole genome shotgun (WGS) entry which is preliminary data.</text>
</comment>
<feature type="compositionally biased region" description="Polar residues" evidence="3">
    <location>
        <begin position="865"/>
        <end position="877"/>
    </location>
</feature>
<reference evidence="5" key="1">
    <citation type="submission" date="2013-04" db="EMBL/GenBank/DDBJ databases">
        <authorList>
            <person name="Qu J."/>
            <person name="Murali S.C."/>
            <person name="Bandaranaike D."/>
            <person name="Bellair M."/>
            <person name="Blankenburg K."/>
            <person name="Chao H."/>
            <person name="Dinh H."/>
            <person name="Doddapaneni H."/>
            <person name="Downs B."/>
            <person name="Dugan-Rocha S."/>
            <person name="Elkadiri S."/>
            <person name="Gnanaolivu R.D."/>
            <person name="Hernandez B."/>
            <person name="Javaid M."/>
            <person name="Jayaseelan J.C."/>
            <person name="Lee S."/>
            <person name="Li M."/>
            <person name="Ming W."/>
            <person name="Munidasa M."/>
            <person name="Muniz J."/>
            <person name="Nguyen L."/>
            <person name="Ongeri F."/>
            <person name="Osuji N."/>
            <person name="Pu L.-L."/>
            <person name="Puazo M."/>
            <person name="Qu C."/>
            <person name="Quiroz J."/>
            <person name="Raj R."/>
            <person name="Weissenberger G."/>
            <person name="Xin Y."/>
            <person name="Zou X."/>
            <person name="Han Y."/>
            <person name="Richards S."/>
            <person name="Worley K."/>
            <person name="Muzny D."/>
            <person name="Gibbs R."/>
        </authorList>
    </citation>
    <scope>NUCLEOTIDE SEQUENCE</scope>
    <source>
        <strain evidence="5">Sampled in the wild</strain>
    </source>
</reference>
<feature type="domain" description="PDZ" evidence="4">
    <location>
        <begin position="1048"/>
        <end position="1136"/>
    </location>
</feature>
<evidence type="ECO:0000313" key="5">
    <source>
        <dbReference type="EMBL" id="KAG8230213.1"/>
    </source>
</evidence>
<protein>
    <recommendedName>
        <fullName evidence="4">PDZ domain-containing protein</fullName>
    </recommendedName>
</protein>
<dbReference type="GO" id="GO:0019901">
    <property type="term" value="F:protein kinase binding"/>
    <property type="evidence" value="ECO:0007669"/>
    <property type="project" value="TreeGrafter"/>
</dbReference>
<dbReference type="Pfam" id="PF00595">
    <property type="entry name" value="PDZ"/>
    <property type="match status" value="1"/>
</dbReference>
<keyword evidence="6" id="KW-1185">Reference proteome</keyword>
<feature type="region of interest" description="Disordered" evidence="3">
    <location>
        <begin position="781"/>
        <end position="801"/>
    </location>
</feature>
<dbReference type="InterPro" id="IPR003591">
    <property type="entry name" value="Leu-rich_rpt_typical-subtyp"/>
</dbReference>
<evidence type="ECO:0000256" key="2">
    <source>
        <dbReference type="ARBA" id="ARBA00022737"/>
    </source>
</evidence>
<dbReference type="GO" id="GO:0016323">
    <property type="term" value="C:basolateral plasma membrane"/>
    <property type="evidence" value="ECO:0007669"/>
    <property type="project" value="TreeGrafter"/>
</dbReference>
<feature type="region of interest" description="Disordered" evidence="3">
    <location>
        <begin position="857"/>
        <end position="981"/>
    </location>
</feature>
<feature type="compositionally biased region" description="Polar residues" evidence="3">
    <location>
        <begin position="924"/>
        <end position="941"/>
    </location>
</feature>
<dbReference type="InterPro" id="IPR001478">
    <property type="entry name" value="PDZ"/>
</dbReference>
<feature type="compositionally biased region" description="Polar residues" evidence="3">
    <location>
        <begin position="956"/>
        <end position="980"/>
    </location>
</feature>
<dbReference type="Pfam" id="PF13855">
    <property type="entry name" value="LRR_8"/>
    <property type="match status" value="1"/>
</dbReference>
<dbReference type="PANTHER" id="PTHR23119">
    <property type="entry name" value="DISCS LARGE"/>
    <property type="match status" value="1"/>
</dbReference>
<dbReference type="InterPro" id="IPR055414">
    <property type="entry name" value="LRR_R13L4/SHOC2-like"/>
</dbReference>
<dbReference type="GO" id="GO:0098609">
    <property type="term" value="P:cell-cell adhesion"/>
    <property type="evidence" value="ECO:0007669"/>
    <property type="project" value="TreeGrafter"/>
</dbReference>
<dbReference type="PANTHER" id="PTHR23119:SF50">
    <property type="entry name" value="PDZ DOMAIN-CONTAINING PROTEIN"/>
    <property type="match status" value="1"/>
</dbReference>
<dbReference type="OrthoDB" id="676979at2759"/>
<dbReference type="InterPro" id="IPR036034">
    <property type="entry name" value="PDZ_sf"/>
</dbReference>
<name>A0A8K0K9A0_LADFU</name>
<feature type="compositionally biased region" description="Polar residues" evidence="3">
    <location>
        <begin position="896"/>
        <end position="915"/>
    </location>
</feature>
<dbReference type="GO" id="GO:0045211">
    <property type="term" value="C:postsynaptic membrane"/>
    <property type="evidence" value="ECO:0007669"/>
    <property type="project" value="TreeGrafter"/>
</dbReference>
<gene>
    <name evidence="5" type="ORF">J437_LFUL009275</name>
</gene>
<dbReference type="Pfam" id="PF23598">
    <property type="entry name" value="LRR_14"/>
    <property type="match status" value="1"/>
</dbReference>
<feature type="region of interest" description="Disordered" evidence="3">
    <location>
        <begin position="500"/>
        <end position="522"/>
    </location>
</feature>
<dbReference type="EMBL" id="KZ308471">
    <property type="protein sequence ID" value="KAG8230213.1"/>
    <property type="molecule type" value="Genomic_DNA"/>
</dbReference>
<keyword evidence="1" id="KW-0433">Leucine-rich repeat</keyword>
<dbReference type="GO" id="GO:0014069">
    <property type="term" value="C:postsynaptic density"/>
    <property type="evidence" value="ECO:0007669"/>
    <property type="project" value="TreeGrafter"/>
</dbReference>
<dbReference type="Gene3D" id="3.80.10.10">
    <property type="entry name" value="Ribonuclease Inhibitor"/>
    <property type="match status" value="1"/>
</dbReference>
<dbReference type="AlphaFoldDB" id="A0A8K0K9A0"/>
<feature type="compositionally biased region" description="Basic and acidic residues" evidence="3">
    <location>
        <begin position="781"/>
        <end position="796"/>
    </location>
</feature>
<feature type="compositionally biased region" description="Polar residues" evidence="3">
    <location>
        <begin position="314"/>
        <end position="343"/>
    </location>
</feature>
<dbReference type="FunFam" id="3.80.10.10:FF:000779">
    <property type="entry name" value="Probable inactive serine/threonine-protein kinase DDB_G0278909"/>
    <property type="match status" value="1"/>
</dbReference>
<dbReference type="GO" id="GO:0005912">
    <property type="term" value="C:adherens junction"/>
    <property type="evidence" value="ECO:0007669"/>
    <property type="project" value="TreeGrafter"/>
</dbReference>
<dbReference type="GO" id="GO:0045197">
    <property type="term" value="P:establishment or maintenance of epithelial cell apical/basal polarity"/>
    <property type="evidence" value="ECO:0007669"/>
    <property type="project" value="TreeGrafter"/>
</dbReference>
<dbReference type="SUPFAM" id="SSF50156">
    <property type="entry name" value="PDZ domain-like"/>
    <property type="match status" value="1"/>
</dbReference>
<dbReference type="SMART" id="SM00369">
    <property type="entry name" value="LRR_TYP"/>
    <property type="match status" value="8"/>
</dbReference>
<feature type="region of interest" description="Disordered" evidence="3">
    <location>
        <begin position="309"/>
        <end position="345"/>
    </location>
</feature>